<evidence type="ECO:0000313" key="3">
    <source>
        <dbReference type="Proteomes" id="UP000002213"/>
    </source>
</evidence>
<accession>C6WJC0</accession>
<dbReference type="AlphaFoldDB" id="C6WJC0"/>
<dbReference type="EMBL" id="CP001630">
    <property type="protein sequence ID" value="ACU34552.1"/>
    <property type="molecule type" value="Genomic_DNA"/>
</dbReference>
<dbReference type="KEGG" id="ami:Amir_0588"/>
<keyword evidence="3" id="KW-1185">Reference proteome</keyword>
<dbReference type="Proteomes" id="UP000002213">
    <property type="component" value="Chromosome"/>
</dbReference>
<protein>
    <submittedName>
        <fullName evidence="2">Uncharacterized protein</fullName>
    </submittedName>
</protein>
<dbReference type="RefSeq" id="WP_012783214.1">
    <property type="nucleotide sequence ID" value="NC_013093.1"/>
</dbReference>
<dbReference type="OrthoDB" id="510779at2"/>
<proteinExistence type="predicted"/>
<feature type="compositionally biased region" description="Acidic residues" evidence="1">
    <location>
        <begin position="169"/>
        <end position="178"/>
    </location>
</feature>
<name>C6WJC0_ACTMD</name>
<evidence type="ECO:0000313" key="2">
    <source>
        <dbReference type="EMBL" id="ACU34552.1"/>
    </source>
</evidence>
<dbReference type="HOGENOM" id="CLU_1202739_0_0_11"/>
<reference evidence="2 3" key="1">
    <citation type="journal article" date="2009" name="Stand. Genomic Sci.">
        <title>Complete genome sequence of Actinosynnema mirum type strain (101).</title>
        <authorList>
            <person name="Land M."/>
            <person name="Lapidus A."/>
            <person name="Mayilraj S."/>
            <person name="Chen F."/>
            <person name="Copeland A."/>
            <person name="Del Rio T.G."/>
            <person name="Nolan M."/>
            <person name="Lucas S."/>
            <person name="Tice H."/>
            <person name="Cheng J.F."/>
            <person name="Chertkov O."/>
            <person name="Bruce D."/>
            <person name="Goodwin L."/>
            <person name="Pitluck S."/>
            <person name="Rohde M."/>
            <person name="Goker M."/>
            <person name="Pati A."/>
            <person name="Ivanova N."/>
            <person name="Mavromatis K."/>
            <person name="Chen A."/>
            <person name="Palaniappan K."/>
            <person name="Hauser L."/>
            <person name="Chang Y.J."/>
            <person name="Jeffries C.C."/>
            <person name="Brettin T."/>
            <person name="Detter J.C."/>
            <person name="Han C."/>
            <person name="Chain P."/>
            <person name="Tindall B.J."/>
            <person name="Bristow J."/>
            <person name="Eisen J.A."/>
            <person name="Markowitz V."/>
            <person name="Hugenholtz P."/>
            <person name="Kyrpides N.C."/>
            <person name="Klenk H.P."/>
        </authorList>
    </citation>
    <scope>NUCLEOTIDE SEQUENCE [LARGE SCALE GENOMIC DNA]</scope>
    <source>
        <strain evidence="3">ATCC 29888 / DSM 43827 / JCM 3225 / NBRC 14064 / NCIMB 13271 / NRRL B-12336 / IMRU 3971 / 101</strain>
    </source>
</reference>
<feature type="region of interest" description="Disordered" evidence="1">
    <location>
        <begin position="169"/>
        <end position="194"/>
    </location>
</feature>
<gene>
    <name evidence="2" type="ordered locus">Amir_0588</name>
</gene>
<evidence type="ECO:0000256" key="1">
    <source>
        <dbReference type="SAM" id="MobiDB-lite"/>
    </source>
</evidence>
<sequence>MQIVDGLTYNGATRLKKRSMLPNAAGIYIWTLQLGHHLTRAEMSADLMVEAISAPFKQVRENRFDSGKLGHYRRVQLYDEPASLSPSSMARLAALLDGGSAELSWSLMCATLFQRPLYVGKALNFRDRLPCHFGYKSKFSRLLREHGMSVNDCAVVLCPVTIDGLAADEDDDRDDLTDSVEGVPPLMEDGDDLEPEEYVPPGKAELNNVIQFAESLVIRTSHPLFNERMD</sequence>
<organism evidence="2 3">
    <name type="scientific">Actinosynnema mirum (strain ATCC 29888 / DSM 43827 / JCM 3225 / NBRC 14064 / NCIMB 13271 / NRRL B-12336 / IMRU 3971 / 101)</name>
    <dbReference type="NCBI Taxonomy" id="446462"/>
    <lineage>
        <taxon>Bacteria</taxon>
        <taxon>Bacillati</taxon>
        <taxon>Actinomycetota</taxon>
        <taxon>Actinomycetes</taxon>
        <taxon>Pseudonocardiales</taxon>
        <taxon>Pseudonocardiaceae</taxon>
        <taxon>Actinosynnema</taxon>
    </lineage>
</organism>